<keyword evidence="3" id="KW-0238">DNA-binding</keyword>
<dbReference type="InterPro" id="IPR002104">
    <property type="entry name" value="Integrase_catalytic"/>
</dbReference>
<dbReference type="PANTHER" id="PTHR30629">
    <property type="entry name" value="PROPHAGE INTEGRASE"/>
    <property type="match status" value="1"/>
</dbReference>
<accession>A0ABW3ZN24</accession>
<evidence type="ECO:0000256" key="4">
    <source>
        <dbReference type="ARBA" id="ARBA00023172"/>
    </source>
</evidence>
<name>A0ABW3ZN24_9RHOB</name>
<reference evidence="7" key="1">
    <citation type="journal article" date="2019" name="Int. J. Syst. Evol. Microbiol.">
        <title>The Global Catalogue of Microorganisms (GCM) 10K type strain sequencing project: providing services to taxonomists for standard genome sequencing and annotation.</title>
        <authorList>
            <consortium name="The Broad Institute Genomics Platform"/>
            <consortium name="The Broad Institute Genome Sequencing Center for Infectious Disease"/>
            <person name="Wu L."/>
            <person name="Ma J."/>
        </authorList>
    </citation>
    <scope>NUCLEOTIDE SEQUENCE [LARGE SCALE GENOMIC DNA]</scope>
    <source>
        <strain evidence="7">CCUG 62953</strain>
    </source>
</reference>
<dbReference type="PROSITE" id="PS51898">
    <property type="entry name" value="TYR_RECOMBINASE"/>
    <property type="match status" value="1"/>
</dbReference>
<keyword evidence="4" id="KW-0233">DNA recombination</keyword>
<evidence type="ECO:0000313" key="7">
    <source>
        <dbReference type="Proteomes" id="UP001597135"/>
    </source>
</evidence>
<gene>
    <name evidence="6" type="ORF">ACFQ4E_17345</name>
</gene>
<dbReference type="Gene3D" id="1.10.443.10">
    <property type="entry name" value="Intergrase catalytic core"/>
    <property type="match status" value="1"/>
</dbReference>
<dbReference type="Pfam" id="PF13356">
    <property type="entry name" value="Arm-DNA-bind_3"/>
    <property type="match status" value="1"/>
</dbReference>
<dbReference type="Gene3D" id="1.10.150.130">
    <property type="match status" value="1"/>
</dbReference>
<dbReference type="Pfam" id="PF22022">
    <property type="entry name" value="Phage_int_M"/>
    <property type="match status" value="1"/>
</dbReference>
<dbReference type="InterPro" id="IPR011010">
    <property type="entry name" value="DNA_brk_join_enz"/>
</dbReference>
<dbReference type="InterPro" id="IPR050808">
    <property type="entry name" value="Phage_Integrase"/>
</dbReference>
<comment type="caution">
    <text evidence="6">The sequence shown here is derived from an EMBL/GenBank/DDBJ whole genome shotgun (WGS) entry which is preliminary data.</text>
</comment>
<evidence type="ECO:0000259" key="5">
    <source>
        <dbReference type="PROSITE" id="PS51898"/>
    </source>
</evidence>
<dbReference type="InterPro" id="IPR038488">
    <property type="entry name" value="Integrase_DNA-bd_sf"/>
</dbReference>
<dbReference type="CDD" id="cd00801">
    <property type="entry name" value="INT_P4_C"/>
    <property type="match status" value="1"/>
</dbReference>
<dbReference type="InterPro" id="IPR013762">
    <property type="entry name" value="Integrase-like_cat_sf"/>
</dbReference>
<protein>
    <submittedName>
        <fullName evidence="6">Tyrosine-type recombinase/integrase</fullName>
    </submittedName>
</protein>
<dbReference type="PANTHER" id="PTHR30629:SF2">
    <property type="entry name" value="PROPHAGE INTEGRASE INTS-RELATED"/>
    <property type="match status" value="1"/>
</dbReference>
<feature type="domain" description="Tyr recombinase" evidence="5">
    <location>
        <begin position="199"/>
        <end position="393"/>
    </location>
</feature>
<dbReference type="InterPro" id="IPR010998">
    <property type="entry name" value="Integrase_recombinase_N"/>
</dbReference>
<evidence type="ECO:0000256" key="3">
    <source>
        <dbReference type="ARBA" id="ARBA00023125"/>
    </source>
</evidence>
<evidence type="ECO:0000313" key="6">
    <source>
        <dbReference type="EMBL" id="MFD1344200.1"/>
    </source>
</evidence>
<keyword evidence="7" id="KW-1185">Reference proteome</keyword>
<dbReference type="InterPro" id="IPR025166">
    <property type="entry name" value="Integrase_DNA_bind_dom"/>
</dbReference>
<dbReference type="RefSeq" id="WP_386805787.1">
    <property type="nucleotide sequence ID" value="NZ_JBHTMU010000041.1"/>
</dbReference>
<dbReference type="SUPFAM" id="SSF56349">
    <property type="entry name" value="DNA breaking-rejoining enzymes"/>
    <property type="match status" value="1"/>
</dbReference>
<evidence type="ECO:0000256" key="1">
    <source>
        <dbReference type="ARBA" id="ARBA00008857"/>
    </source>
</evidence>
<dbReference type="Gene3D" id="3.30.160.390">
    <property type="entry name" value="Integrase, DNA-binding domain"/>
    <property type="match status" value="1"/>
</dbReference>
<keyword evidence="2" id="KW-0229">DNA integration</keyword>
<dbReference type="EMBL" id="JBHTMU010000041">
    <property type="protein sequence ID" value="MFD1344200.1"/>
    <property type="molecule type" value="Genomic_DNA"/>
</dbReference>
<comment type="similarity">
    <text evidence="1">Belongs to the 'phage' integrase family.</text>
</comment>
<sequence>MPLTHAQCLTAQPAAKAYRLKDGDGLVLNVRPSGSKSWQFGFRHDGRTQTLTYGSFPDLGLAAARRLHQAAQAEIAAGRNPKTANTAYAGLAANSFAAVARDWFKIQRENWSRGHATRVWERVEKDLFPALGHRPIDEINPPELLAAIRAIEERGVIETARRCNQYAGSIFAFGIAEGRAVSNPAPQIVKALRKTPRKRQQPWINESALPSFFRSLEMTHAHEHSKIAIRLLTRVFLRDTELVELRFGEIEEDFIRIPASRMKNGLDHVVPLTNSTRALLDRAVALARERRLANARGRAAMSGKPPPPGAADLLPEDRVFKIVRGTLIQLIYKMGYKGKCSVHGFRSTASTAMNESGLWRPDVIERQLAHVELNKIRGAYNAAEYLAERRAMMQWWSDRVDAYEAEGLNAPSRKRDPLDDLLG</sequence>
<evidence type="ECO:0000256" key="2">
    <source>
        <dbReference type="ARBA" id="ARBA00022908"/>
    </source>
</evidence>
<dbReference type="Pfam" id="PF00589">
    <property type="entry name" value="Phage_integrase"/>
    <property type="match status" value="1"/>
</dbReference>
<dbReference type="InterPro" id="IPR053876">
    <property type="entry name" value="Phage_int_M"/>
</dbReference>
<organism evidence="6 7">
    <name type="scientific">Litorisediminicola beolgyonensis</name>
    <dbReference type="NCBI Taxonomy" id="1173614"/>
    <lineage>
        <taxon>Bacteria</taxon>
        <taxon>Pseudomonadati</taxon>
        <taxon>Pseudomonadota</taxon>
        <taxon>Alphaproteobacteria</taxon>
        <taxon>Rhodobacterales</taxon>
        <taxon>Paracoccaceae</taxon>
        <taxon>Litorisediminicola</taxon>
    </lineage>
</organism>
<dbReference type="Proteomes" id="UP001597135">
    <property type="component" value="Unassembled WGS sequence"/>
</dbReference>
<proteinExistence type="inferred from homology"/>